<keyword evidence="2" id="KW-1185">Reference proteome</keyword>
<comment type="caution">
    <text evidence="1">The sequence shown here is derived from an EMBL/GenBank/DDBJ whole genome shotgun (WGS) entry which is preliminary data.</text>
</comment>
<name>A0A9P6NKB1_9BASI</name>
<sequence length="191" mass="22035">ESSIQEGVRIPVIVRIATALELSSERVNWEKLGALAIENKVFQIIEAMAGNINLGEHLEFQVFVTHWTTEYSRYFFMKKHDKFTELFNSRLKYLGSLADRHQLYIQKSGPDGEIKISTGEALIATHVGIPFELIQKLNECFKSTQNVAQRPKGDRRRICGVWTDDLPHEIENETLAFKHFFNLRHQNVHGL</sequence>
<dbReference type="AlphaFoldDB" id="A0A9P6NKB1"/>
<dbReference type="EMBL" id="MU167273">
    <property type="protein sequence ID" value="KAG0145608.1"/>
    <property type="molecule type" value="Genomic_DNA"/>
</dbReference>
<dbReference type="OrthoDB" id="10444135at2759"/>
<proteinExistence type="predicted"/>
<reference evidence="1" key="1">
    <citation type="submission" date="2013-11" db="EMBL/GenBank/DDBJ databases">
        <title>Genome sequence of the fusiform rust pathogen reveals effectors for host alternation and coevolution with pine.</title>
        <authorList>
            <consortium name="DOE Joint Genome Institute"/>
            <person name="Smith K."/>
            <person name="Pendleton A."/>
            <person name="Kubisiak T."/>
            <person name="Anderson C."/>
            <person name="Salamov A."/>
            <person name="Aerts A."/>
            <person name="Riley R."/>
            <person name="Clum A."/>
            <person name="Lindquist E."/>
            <person name="Ence D."/>
            <person name="Campbell M."/>
            <person name="Kronenberg Z."/>
            <person name="Feau N."/>
            <person name="Dhillon B."/>
            <person name="Hamelin R."/>
            <person name="Burleigh J."/>
            <person name="Smith J."/>
            <person name="Yandell M."/>
            <person name="Nelson C."/>
            <person name="Grigoriev I."/>
            <person name="Davis J."/>
        </authorList>
    </citation>
    <scope>NUCLEOTIDE SEQUENCE</scope>
    <source>
        <strain evidence="1">G11</strain>
    </source>
</reference>
<evidence type="ECO:0000313" key="1">
    <source>
        <dbReference type="EMBL" id="KAG0145608.1"/>
    </source>
</evidence>
<accession>A0A9P6NKB1</accession>
<dbReference type="Proteomes" id="UP000886653">
    <property type="component" value="Unassembled WGS sequence"/>
</dbReference>
<protein>
    <submittedName>
        <fullName evidence="1">Uncharacterized protein</fullName>
    </submittedName>
</protein>
<evidence type="ECO:0000313" key="2">
    <source>
        <dbReference type="Proteomes" id="UP000886653"/>
    </source>
</evidence>
<organism evidence="1 2">
    <name type="scientific">Cronartium quercuum f. sp. fusiforme G11</name>
    <dbReference type="NCBI Taxonomy" id="708437"/>
    <lineage>
        <taxon>Eukaryota</taxon>
        <taxon>Fungi</taxon>
        <taxon>Dikarya</taxon>
        <taxon>Basidiomycota</taxon>
        <taxon>Pucciniomycotina</taxon>
        <taxon>Pucciniomycetes</taxon>
        <taxon>Pucciniales</taxon>
        <taxon>Coleosporiaceae</taxon>
        <taxon>Cronartium</taxon>
    </lineage>
</organism>
<gene>
    <name evidence="1" type="ORF">CROQUDRAFT_34396</name>
</gene>
<feature type="non-terminal residue" evidence="1">
    <location>
        <position position="1"/>
    </location>
</feature>
<feature type="non-terminal residue" evidence="1">
    <location>
        <position position="191"/>
    </location>
</feature>